<gene>
    <name evidence="1" type="ORF">PSHT_02478</name>
</gene>
<proteinExistence type="predicted"/>
<keyword evidence="2" id="KW-1185">Reference proteome</keyword>
<accession>A0A2S4WI44</accession>
<sequence length="39" mass="4168">MTLLSVVPIKKEAVLSVLISDVIGVLKARKNRGGYRGAD</sequence>
<protein>
    <submittedName>
        <fullName evidence="1">Uncharacterized protein</fullName>
    </submittedName>
</protein>
<name>A0A2S4WI44_9BASI</name>
<organism evidence="1 2">
    <name type="scientific">Puccinia striiformis</name>
    <dbReference type="NCBI Taxonomy" id="27350"/>
    <lineage>
        <taxon>Eukaryota</taxon>
        <taxon>Fungi</taxon>
        <taxon>Dikarya</taxon>
        <taxon>Basidiomycota</taxon>
        <taxon>Pucciniomycotina</taxon>
        <taxon>Pucciniomycetes</taxon>
        <taxon>Pucciniales</taxon>
        <taxon>Pucciniaceae</taxon>
        <taxon>Puccinia</taxon>
    </lineage>
</organism>
<dbReference type="VEuPathDB" id="FungiDB:PSHT_02478"/>
<dbReference type="EMBL" id="PKSM01000021">
    <property type="protein sequence ID" value="POW21367.1"/>
    <property type="molecule type" value="Genomic_DNA"/>
</dbReference>
<reference evidence="2" key="2">
    <citation type="journal article" date="2018" name="BMC Genomics">
        <title>Genomic insights into host adaptation between the wheat stripe rust pathogen (Puccinia striiformis f. sp. tritici) and the barley stripe rust pathogen (Puccinia striiformis f. sp. hordei).</title>
        <authorList>
            <person name="Xia C."/>
            <person name="Wang M."/>
            <person name="Yin C."/>
            <person name="Cornejo O.E."/>
            <person name="Hulbert S.H."/>
            <person name="Chen X."/>
        </authorList>
    </citation>
    <scope>NUCLEOTIDE SEQUENCE [LARGE SCALE GENOMIC DNA]</scope>
    <source>
        <strain evidence="2">93TX-2</strain>
    </source>
</reference>
<feature type="non-terminal residue" evidence="1">
    <location>
        <position position="39"/>
    </location>
</feature>
<dbReference type="Proteomes" id="UP000238274">
    <property type="component" value="Unassembled WGS sequence"/>
</dbReference>
<evidence type="ECO:0000313" key="1">
    <source>
        <dbReference type="EMBL" id="POW21367.1"/>
    </source>
</evidence>
<dbReference type="AlphaFoldDB" id="A0A2S4WI44"/>
<reference evidence="2" key="3">
    <citation type="journal article" date="2018" name="Mol. Plant Microbe Interact.">
        <title>Genome sequence resources for the wheat stripe rust pathogen (Puccinia striiformis f. sp. tritici) and the barley stripe rust pathogen (Puccinia striiformis f. sp. hordei).</title>
        <authorList>
            <person name="Xia C."/>
            <person name="Wang M."/>
            <person name="Yin C."/>
            <person name="Cornejo O.E."/>
            <person name="Hulbert S.H."/>
            <person name="Chen X."/>
        </authorList>
    </citation>
    <scope>NUCLEOTIDE SEQUENCE [LARGE SCALE GENOMIC DNA]</scope>
    <source>
        <strain evidence="2">93TX-2</strain>
    </source>
</reference>
<evidence type="ECO:0000313" key="2">
    <source>
        <dbReference type="Proteomes" id="UP000238274"/>
    </source>
</evidence>
<comment type="caution">
    <text evidence="1">The sequence shown here is derived from an EMBL/GenBank/DDBJ whole genome shotgun (WGS) entry which is preliminary data.</text>
</comment>
<reference evidence="1 2" key="1">
    <citation type="submission" date="2017-12" db="EMBL/GenBank/DDBJ databases">
        <title>Gene loss provides genomic basis for host adaptation in cereal stripe rust fungi.</title>
        <authorList>
            <person name="Xia C."/>
        </authorList>
    </citation>
    <scope>NUCLEOTIDE SEQUENCE [LARGE SCALE GENOMIC DNA]</scope>
    <source>
        <strain evidence="1 2">93TX-2</strain>
    </source>
</reference>